<dbReference type="Proteomes" id="UP000547209">
    <property type="component" value="Unassembled WGS sequence"/>
</dbReference>
<keyword evidence="3" id="KW-1185">Reference proteome</keyword>
<dbReference type="RefSeq" id="WP_185141237.1">
    <property type="nucleotide sequence ID" value="NZ_JACJVP010000004.1"/>
</dbReference>
<dbReference type="Pfam" id="PF10057">
    <property type="entry name" value="MpsC"/>
    <property type="match status" value="1"/>
</dbReference>
<proteinExistence type="predicted"/>
<protein>
    <submittedName>
        <fullName evidence="2">DUF2294 domain-containing protein</fullName>
    </submittedName>
</protein>
<reference evidence="2 3" key="1">
    <citation type="submission" date="2020-08" db="EMBL/GenBank/DDBJ databases">
        <title>Cohnella phylogeny.</title>
        <authorList>
            <person name="Dunlap C."/>
        </authorList>
    </citation>
    <scope>NUCLEOTIDE SEQUENCE [LARGE SCALE GENOMIC DNA]</scope>
    <source>
        <strain evidence="2 3">DSM 28246</strain>
    </source>
</reference>
<dbReference type="EMBL" id="JACJVP010000004">
    <property type="protein sequence ID" value="MBB6669797.1"/>
    <property type="molecule type" value="Genomic_DNA"/>
</dbReference>
<dbReference type="InterPro" id="IPR018745">
    <property type="entry name" value="MpsC"/>
</dbReference>
<dbReference type="AlphaFoldDB" id="A0A7X0RLR6"/>
<sequence length="121" mass="13592">MPSKESAFNDIVRRVRKELFGKGPERIRTVFAENMAISTMHGNLTATEKFIARTPEGRDTVHATRTKRIQQIYAETVPAGMEELVGAKLLHLFSDIHLEEDMAVSVFVFDREIAGGRSSDD</sequence>
<organism evidence="2 3">
    <name type="scientific">Cohnella nanjingensis</name>
    <dbReference type="NCBI Taxonomy" id="1387779"/>
    <lineage>
        <taxon>Bacteria</taxon>
        <taxon>Bacillati</taxon>
        <taxon>Bacillota</taxon>
        <taxon>Bacilli</taxon>
        <taxon>Bacillales</taxon>
        <taxon>Paenibacillaceae</taxon>
        <taxon>Cohnella</taxon>
    </lineage>
</organism>
<evidence type="ECO:0000313" key="3">
    <source>
        <dbReference type="Proteomes" id="UP000547209"/>
    </source>
</evidence>
<evidence type="ECO:0000313" key="2">
    <source>
        <dbReference type="EMBL" id="MBB6669797.1"/>
    </source>
</evidence>
<accession>A0A7X0RLR6</accession>
<name>A0A7X0RLR6_9BACL</name>
<feature type="domain" description="Na+-translocating membrane potential-generating system MpsC" evidence="1">
    <location>
        <begin position="4"/>
        <end position="111"/>
    </location>
</feature>
<evidence type="ECO:0000259" key="1">
    <source>
        <dbReference type="Pfam" id="PF10057"/>
    </source>
</evidence>
<gene>
    <name evidence="2" type="ORF">H7C19_03745</name>
</gene>
<comment type="caution">
    <text evidence="2">The sequence shown here is derived from an EMBL/GenBank/DDBJ whole genome shotgun (WGS) entry which is preliminary data.</text>
</comment>